<dbReference type="PIRSF" id="PIRSF019083">
    <property type="entry name" value="UCP019083_VanZ"/>
    <property type="match status" value="1"/>
</dbReference>
<keyword evidence="4" id="KW-1185">Reference proteome</keyword>
<gene>
    <name evidence="3" type="ORF">CPJCM30710_30800</name>
</gene>
<name>A0A919S216_9CLOT</name>
<proteinExistence type="predicted"/>
<keyword evidence="1" id="KW-0472">Membrane</keyword>
<dbReference type="Pfam" id="PF04892">
    <property type="entry name" value="VanZ"/>
    <property type="match status" value="1"/>
</dbReference>
<dbReference type="InterPro" id="IPR006976">
    <property type="entry name" value="VanZ-like"/>
</dbReference>
<evidence type="ECO:0000256" key="1">
    <source>
        <dbReference type="SAM" id="Phobius"/>
    </source>
</evidence>
<organism evidence="3 4">
    <name type="scientific">Clostridium polyendosporum</name>
    <dbReference type="NCBI Taxonomy" id="69208"/>
    <lineage>
        <taxon>Bacteria</taxon>
        <taxon>Bacillati</taxon>
        <taxon>Bacillota</taxon>
        <taxon>Clostridia</taxon>
        <taxon>Eubacteriales</taxon>
        <taxon>Clostridiaceae</taxon>
        <taxon>Clostridium</taxon>
    </lineage>
</organism>
<dbReference type="Proteomes" id="UP000679179">
    <property type="component" value="Unassembled WGS sequence"/>
</dbReference>
<keyword evidence="1" id="KW-1133">Transmembrane helix</keyword>
<dbReference type="InterPro" id="IPR016747">
    <property type="entry name" value="Phosphotransbutyrylase"/>
</dbReference>
<accession>A0A919S216</accession>
<keyword evidence="1" id="KW-0812">Transmembrane</keyword>
<evidence type="ECO:0000313" key="3">
    <source>
        <dbReference type="EMBL" id="GIM30414.1"/>
    </source>
</evidence>
<dbReference type="AlphaFoldDB" id="A0A919S216"/>
<evidence type="ECO:0000259" key="2">
    <source>
        <dbReference type="Pfam" id="PF04892"/>
    </source>
</evidence>
<sequence>MKKIVILLCLLWMGFIFYMSSNIGEVSHKRSDAVVTFIENQSNELKVQNGGTIKAKQIKKNKLDHLVRKNAHAFEYIVLAMLVSGALFTYNLKGKEALIYVMFICLFYAVTDEFHQSFVPGRTSFISDVLIDFLGAIIGLGLYYLFYYRLYQKYFINMKVNRIRIS</sequence>
<reference evidence="3" key="1">
    <citation type="submission" date="2021-03" db="EMBL/GenBank/DDBJ databases">
        <title>Taxonomic study of Clostridium polyendosporum from meadow-gley soil under rice.</title>
        <authorList>
            <person name="Kobayashi H."/>
            <person name="Tanizawa Y."/>
            <person name="Yagura M."/>
        </authorList>
    </citation>
    <scope>NUCLEOTIDE SEQUENCE</scope>
    <source>
        <strain evidence="3">JCM 30710</strain>
    </source>
</reference>
<feature type="domain" description="VanZ-like" evidence="2">
    <location>
        <begin position="6"/>
        <end position="146"/>
    </location>
</feature>
<comment type="caution">
    <text evidence="3">The sequence shown here is derived from an EMBL/GenBank/DDBJ whole genome shotgun (WGS) entry which is preliminary data.</text>
</comment>
<dbReference type="RefSeq" id="WP_212905083.1">
    <property type="nucleotide sequence ID" value="NZ_BOPZ01000036.1"/>
</dbReference>
<protein>
    <recommendedName>
        <fullName evidence="2">VanZ-like domain-containing protein</fullName>
    </recommendedName>
</protein>
<feature type="transmembrane region" description="Helical" evidence="1">
    <location>
        <begin position="73"/>
        <end position="90"/>
    </location>
</feature>
<feature type="transmembrane region" description="Helical" evidence="1">
    <location>
        <begin position="97"/>
        <end position="118"/>
    </location>
</feature>
<dbReference type="EMBL" id="BOPZ01000036">
    <property type="protein sequence ID" value="GIM30414.1"/>
    <property type="molecule type" value="Genomic_DNA"/>
</dbReference>
<dbReference type="NCBIfam" id="NF037970">
    <property type="entry name" value="vanZ_1"/>
    <property type="match status" value="1"/>
</dbReference>
<evidence type="ECO:0000313" key="4">
    <source>
        <dbReference type="Proteomes" id="UP000679179"/>
    </source>
</evidence>
<feature type="transmembrane region" description="Helical" evidence="1">
    <location>
        <begin position="130"/>
        <end position="150"/>
    </location>
</feature>